<protein>
    <recommendedName>
        <fullName evidence="2">EF-hand domain-containing protein</fullName>
    </recommendedName>
</protein>
<dbReference type="Gene3D" id="1.10.238.10">
    <property type="entry name" value="EF-hand"/>
    <property type="match status" value="1"/>
</dbReference>
<feature type="domain" description="EF-hand" evidence="2">
    <location>
        <begin position="16"/>
        <end position="51"/>
    </location>
</feature>
<dbReference type="Pfam" id="PF13499">
    <property type="entry name" value="EF-hand_7"/>
    <property type="match status" value="1"/>
</dbReference>
<dbReference type="InterPro" id="IPR018247">
    <property type="entry name" value="EF_Hand_1_Ca_BS"/>
</dbReference>
<comment type="caution">
    <text evidence="3">The sequence shown here is derived from an EMBL/GenBank/DDBJ whole genome shotgun (WGS) entry which is preliminary data.</text>
</comment>
<dbReference type="PROSITE" id="PS50222">
    <property type="entry name" value="EF_HAND_2"/>
    <property type="match status" value="1"/>
</dbReference>
<gene>
    <name evidence="3" type="ORF">OXX778_LOCUS17534</name>
</gene>
<dbReference type="InterPro" id="IPR002048">
    <property type="entry name" value="EF_hand_dom"/>
</dbReference>
<evidence type="ECO:0000313" key="3">
    <source>
        <dbReference type="EMBL" id="CAF1024232.1"/>
    </source>
</evidence>
<organism evidence="3 4">
    <name type="scientific">Brachionus calyciflorus</name>
    <dbReference type="NCBI Taxonomy" id="104777"/>
    <lineage>
        <taxon>Eukaryota</taxon>
        <taxon>Metazoa</taxon>
        <taxon>Spiralia</taxon>
        <taxon>Gnathifera</taxon>
        <taxon>Rotifera</taxon>
        <taxon>Eurotatoria</taxon>
        <taxon>Monogononta</taxon>
        <taxon>Pseudotrocha</taxon>
        <taxon>Ploima</taxon>
        <taxon>Brachionidae</taxon>
        <taxon>Brachionus</taxon>
    </lineage>
</organism>
<proteinExistence type="predicted"/>
<reference evidence="3" key="1">
    <citation type="submission" date="2021-02" db="EMBL/GenBank/DDBJ databases">
        <authorList>
            <person name="Nowell W R."/>
        </authorList>
    </citation>
    <scope>NUCLEOTIDE SEQUENCE</scope>
    <source>
        <strain evidence="3">Ploen Becks lab</strain>
    </source>
</reference>
<dbReference type="Proteomes" id="UP000663879">
    <property type="component" value="Unassembled WGS sequence"/>
</dbReference>
<evidence type="ECO:0000313" key="4">
    <source>
        <dbReference type="Proteomes" id="UP000663879"/>
    </source>
</evidence>
<sequence>MQIRVFNLQCLPELKLTEEQLKEEFNRHDKNNDGYLSRSELQQAFVRIEIEFSDDYIDSFYEEAMKNEQGNISFQSKL</sequence>
<dbReference type="EMBL" id="CAJNOC010004511">
    <property type="protein sequence ID" value="CAF1024232.1"/>
    <property type="molecule type" value="Genomic_DNA"/>
</dbReference>
<keyword evidence="1" id="KW-0106">Calcium</keyword>
<dbReference type="InterPro" id="IPR011992">
    <property type="entry name" value="EF-hand-dom_pair"/>
</dbReference>
<dbReference type="GO" id="GO:0005509">
    <property type="term" value="F:calcium ion binding"/>
    <property type="evidence" value="ECO:0007669"/>
    <property type="project" value="InterPro"/>
</dbReference>
<dbReference type="SUPFAM" id="SSF47473">
    <property type="entry name" value="EF-hand"/>
    <property type="match status" value="1"/>
</dbReference>
<dbReference type="PROSITE" id="PS00018">
    <property type="entry name" value="EF_HAND_1"/>
    <property type="match status" value="1"/>
</dbReference>
<evidence type="ECO:0000256" key="1">
    <source>
        <dbReference type="ARBA" id="ARBA00022837"/>
    </source>
</evidence>
<accession>A0A814II19</accession>
<dbReference type="AlphaFoldDB" id="A0A814II19"/>
<evidence type="ECO:0000259" key="2">
    <source>
        <dbReference type="PROSITE" id="PS50222"/>
    </source>
</evidence>
<keyword evidence="4" id="KW-1185">Reference proteome</keyword>
<name>A0A814II19_9BILA</name>